<dbReference type="GO" id="GO:0017056">
    <property type="term" value="F:structural constituent of nuclear pore"/>
    <property type="evidence" value="ECO:0007669"/>
    <property type="project" value="TreeGrafter"/>
</dbReference>
<dbReference type="OrthoDB" id="2019644at2759"/>
<evidence type="ECO:0000256" key="5">
    <source>
        <dbReference type="SAM" id="MobiDB-lite"/>
    </source>
</evidence>
<dbReference type="HOGENOM" id="CLU_002778_0_0_1"/>
<reference evidence="6 7" key="1">
    <citation type="journal article" date="2009" name="Nature">
        <title>Evolution of pathogenicity and sexual reproduction in eight Candida genomes.</title>
        <authorList>
            <person name="Butler G."/>
            <person name="Rasmussen M.D."/>
            <person name="Lin M.F."/>
            <person name="Santos M.A."/>
            <person name="Sakthikumar S."/>
            <person name="Munro C.A."/>
            <person name="Rheinbay E."/>
            <person name="Grabherr M."/>
            <person name="Forche A."/>
            <person name="Reedy J.L."/>
            <person name="Agrafioti I."/>
            <person name="Arnaud M.B."/>
            <person name="Bates S."/>
            <person name="Brown A.J."/>
            <person name="Brunke S."/>
            <person name="Costanzo M.C."/>
            <person name="Fitzpatrick D.A."/>
            <person name="de Groot P.W."/>
            <person name="Harris D."/>
            <person name="Hoyer L.L."/>
            <person name="Hube B."/>
            <person name="Klis F.M."/>
            <person name="Kodira C."/>
            <person name="Lennard N."/>
            <person name="Logue M.E."/>
            <person name="Martin R."/>
            <person name="Neiman A.M."/>
            <person name="Nikolaou E."/>
            <person name="Quail M.A."/>
            <person name="Quinn J."/>
            <person name="Santos M.C."/>
            <person name="Schmitzberger F.F."/>
            <person name="Sherlock G."/>
            <person name="Shah P."/>
            <person name="Silverstein K.A."/>
            <person name="Skrzypek M.S."/>
            <person name="Soll D."/>
            <person name="Staggs R."/>
            <person name="Stansfield I."/>
            <person name="Stumpf M.P."/>
            <person name="Sudbery P.E."/>
            <person name="Srikantha T."/>
            <person name="Zeng Q."/>
            <person name="Berman J."/>
            <person name="Berriman M."/>
            <person name="Heitman J."/>
            <person name="Gow N.A."/>
            <person name="Lorenz M.C."/>
            <person name="Birren B.W."/>
            <person name="Kellis M."/>
            <person name="Cuomo C.A."/>
        </authorList>
    </citation>
    <scope>NUCLEOTIDE SEQUENCE [LARGE SCALE GENOMIC DNA]</scope>
    <source>
        <strain evidence="7">ATCC 11503 / BCRC 21390 / CBS 2605 / JCM 1781 / NBRC 1676 / NRRL YB-4239</strain>
    </source>
</reference>
<dbReference type="Pfam" id="PF11894">
    <property type="entry name" value="Nup192"/>
    <property type="match status" value="1"/>
</dbReference>
<dbReference type="KEGG" id="lel:PVL30_000043"/>
<protein>
    <recommendedName>
        <fullName evidence="8">Nucleoporin</fullName>
    </recommendedName>
</protein>
<dbReference type="InParanoid" id="A5DRQ7"/>
<comment type="similarity">
    <text evidence="2">Belongs to the NUP186/NUP192/NUP205 family.</text>
</comment>
<gene>
    <name evidence="6" type="ORF">LELG_00043</name>
</gene>
<dbReference type="eggNOG" id="KOG1835">
    <property type="taxonomic scope" value="Eukaryota"/>
</dbReference>
<dbReference type="EMBL" id="CH981524">
    <property type="protein sequence ID" value="EDK41865.1"/>
    <property type="molecule type" value="Genomic_DNA"/>
</dbReference>
<keyword evidence="3" id="KW-0813">Transport</keyword>
<dbReference type="InterPro" id="IPR016024">
    <property type="entry name" value="ARM-type_fold"/>
</dbReference>
<dbReference type="GeneID" id="5235589"/>
<dbReference type="Proteomes" id="UP000001996">
    <property type="component" value="Unassembled WGS sequence"/>
</dbReference>
<name>A5DRQ7_LODEL</name>
<feature type="compositionally biased region" description="Acidic residues" evidence="5">
    <location>
        <begin position="454"/>
        <end position="465"/>
    </location>
</feature>
<organism evidence="6 7">
    <name type="scientific">Lodderomyces elongisporus (strain ATCC 11503 / CBS 2605 / JCM 1781 / NBRC 1676 / NRRL YB-4239)</name>
    <name type="common">Yeast</name>
    <name type="synonym">Saccharomyces elongisporus</name>
    <dbReference type="NCBI Taxonomy" id="379508"/>
    <lineage>
        <taxon>Eukaryota</taxon>
        <taxon>Fungi</taxon>
        <taxon>Dikarya</taxon>
        <taxon>Ascomycota</taxon>
        <taxon>Saccharomycotina</taxon>
        <taxon>Pichiomycetes</taxon>
        <taxon>Debaryomycetaceae</taxon>
        <taxon>Candida/Lodderomyces clade</taxon>
        <taxon>Lodderomyces</taxon>
    </lineage>
</organism>
<dbReference type="PANTHER" id="PTHR31344">
    <property type="entry name" value="NUCLEAR PORE COMPLEX PROTEIN NUP205"/>
    <property type="match status" value="1"/>
</dbReference>
<evidence type="ECO:0000313" key="6">
    <source>
        <dbReference type="EMBL" id="EDK41865.1"/>
    </source>
</evidence>
<dbReference type="SUPFAM" id="SSF48371">
    <property type="entry name" value="ARM repeat"/>
    <property type="match status" value="1"/>
</dbReference>
<keyword evidence="4" id="KW-0539">Nucleus</keyword>
<dbReference type="InterPro" id="IPR021827">
    <property type="entry name" value="Nup186/Nup192/Nup205"/>
</dbReference>
<dbReference type="STRING" id="379508.A5DRQ7"/>
<evidence type="ECO:0000256" key="3">
    <source>
        <dbReference type="ARBA" id="ARBA00022448"/>
    </source>
</evidence>
<evidence type="ECO:0008006" key="8">
    <source>
        <dbReference type="Google" id="ProtNLM"/>
    </source>
</evidence>
<dbReference type="PANTHER" id="PTHR31344:SF0">
    <property type="entry name" value="NUCLEAR PORE COMPLEX PROTEIN NUP205"/>
    <property type="match status" value="1"/>
</dbReference>
<dbReference type="GO" id="GO:0044611">
    <property type="term" value="C:nuclear pore inner ring"/>
    <property type="evidence" value="ECO:0007669"/>
    <property type="project" value="TreeGrafter"/>
</dbReference>
<feature type="region of interest" description="Disordered" evidence="5">
    <location>
        <begin position="447"/>
        <end position="515"/>
    </location>
</feature>
<proteinExistence type="inferred from homology"/>
<dbReference type="FunCoup" id="A5DRQ7">
    <property type="interactions" value="165"/>
</dbReference>
<evidence type="ECO:0000256" key="4">
    <source>
        <dbReference type="ARBA" id="ARBA00023242"/>
    </source>
</evidence>
<comment type="subcellular location">
    <subcellularLocation>
        <location evidence="1">Nucleus</location>
    </subcellularLocation>
</comment>
<evidence type="ECO:0000256" key="2">
    <source>
        <dbReference type="ARBA" id="ARBA00005892"/>
    </source>
</evidence>
<dbReference type="GO" id="GO:0006999">
    <property type="term" value="P:nuclear pore organization"/>
    <property type="evidence" value="ECO:0007669"/>
    <property type="project" value="TreeGrafter"/>
</dbReference>
<keyword evidence="7" id="KW-1185">Reference proteome</keyword>
<sequence>MSFQWSPETFAEIYNAIKFQPDLDLSTIDLESINNDLLHVLITPLPLQESRSKLEKPVKFSNGDEVQLNQPFVETSVVLATELDLDEVCTAELLFNAQELSFKKGTLLTDSAKLSYYLRYEYILNILGYLINQKVLNLNVEQVFDNAIASFKKIYTLIGKLNDAIDKEKVTGDVNNLVFINAINFAKRQLFKCHELLGLILFGLSQLYFDKIGKLKNFQAVIDVAKSLDNNDILLIHFIPFVLNFYKMSTDNSTLMNELYSQITKRIPLEKSETYDLSQTKIKAFEILIDFVFFTEFIPWCKAQNSSKYTFQDSIIKYMEQLIGYGAMEILLNFCAETANNETQQVFELSHTYDFRSLLQRNFPHLEPTKFVYPGTPELLNAARQRPDMSTNILKLTDVSFLKLDPNLNDSLISPLFQTFFSSFISNAALILTSLRDSEEDFVLSFQDRHHTEEEEEEEEEEEQNQEGGDGTGAREKEGKGAAGKNNNYPERQFEETSDGNNSDNDRENGKHKSKKSSLLEFDQIAQRADLERFYLAFAYNFNNRPELCSEFWNDEEMLDVIIGFLSWGLSNNTSPLIVASFCALLASLTSGGSHMATRIWDILIHNSLSMKKNDFSRISIDSIHDSLAYYIDSLKTNFDEDLAEQVLVLQKKHEFMFTSKPPVDVDGSGQNHIIIELAEDSIVSIAGFTHLLSSIIKNLSDNSPRDREIRKVAFQRFMPIIGQFMTLDNLINGGKILQVNINAGTSSSPKYIDLPEIHVSNDSRVILLNLVFRLLGNFADNHNNDDAFMRYEIWRLLDRWMYHGLHLAPTPGQDKSNDVFGKEIDSRKYTRKRSLGMIEVFSHNLTHYSEILNFTDLVKRLLGQLGGESAFDKYTLAYPCDLGFGYRPNNQIGVWPYMQFILLEVFAKSNDLTNLNDRIALQSILLSTCIDSLSEVDWRFLSHTALKVIRDFKSFETIFDSLMPGIAINYDAFVKLHHSLAIICYFFDAKAYKALLRVIDIGVDAVNSSPEVGQLVGLALELFSKLLDIQKTYQLYLLPVLKSRSIVAQPVHRNSILTIGGTSTSLVLSLAQNQQLISLQTIFENIYLAKSLGSQGVNSFYEILLFHIHSIVHIALFVNCENSISKNALKILKGITESAQFSRAARSNTDPLINNDRLLTTFQNIDESEKLKFAFIDKFEEVEDSLDMKFDILELISSILDQSKNSVNVAHLLLGYEIKGYRLFWKNDSVHSTFLEVLLNTLSVSLTLISELDYNNGNRHLIDVGPAKLSSLILQILIKLCKSPVSASLTTSLIRNYDSLVNKLIISQPKLDLLTIWGSSGSEFNGDLSTDIENKFINSILSIDAFISFIKQRELALELLSIEYYSADSADKKKNYTSLLMDKNEFPSSSAKILDFLDVLNYIFKNFNITKYDSLNRKFDMNLILEEVDESDYRLNYSVLRNTFRILCQGSTLFTPEAKQSFSEELMVQGNKIHEFVTKYLVMTNTRDVQFNCLVSWCLLVKILIIEDQIQSSDLIIEIFNSILPKVLEYLESDVAFSEELVSLCVSLFEVYCKKFCSLKKGALEKATMLSKILPLLQTSINGISSSYSTPNFRAVLYSVFNKFLLESFDSSSLSIKIVKQIKAAGSKLIPTICNDLSYSEGLARINAIFALEAMLRLGISTKTDSINESMTQTNFLSQMLRSIRRTDQVIHLASRGESHFSFNELFVDLTAFKATLYLLIKLAQTKLGALQILQNELFSTLRSLKLLQIDPDLGLNLFVSETREVKSMTIKVLLDTPLSLTDLVNTEKNKEGDENTISYFDLVIPIFELISTILVTMGPNYKPAIIETNLLMKENVRQLVIGVLKREYLLDSNQVSKEIYEKDNHEINLLKKLVHSFTVINSLAA</sequence>
<accession>A5DRQ7</accession>
<dbReference type="OMA" id="AYGFIEW"/>
<evidence type="ECO:0000313" key="7">
    <source>
        <dbReference type="Proteomes" id="UP000001996"/>
    </source>
</evidence>
<evidence type="ECO:0000256" key="1">
    <source>
        <dbReference type="ARBA" id="ARBA00004123"/>
    </source>
</evidence>